<dbReference type="EC" id="3.1.3.-" evidence="1"/>
<name>A0ABV9DN67_9BACI</name>
<dbReference type="SFLD" id="SFLDS00003">
    <property type="entry name" value="Haloacid_Dehalogenase"/>
    <property type="match status" value="1"/>
</dbReference>
<dbReference type="InterPro" id="IPR006379">
    <property type="entry name" value="HAD-SF_hydro_IIB"/>
</dbReference>
<dbReference type="Gene3D" id="3.40.50.1000">
    <property type="entry name" value="HAD superfamily/HAD-like"/>
    <property type="match status" value="1"/>
</dbReference>
<dbReference type="CDD" id="cd07516">
    <property type="entry name" value="HAD_Pase"/>
    <property type="match status" value="1"/>
</dbReference>
<keyword evidence="1" id="KW-0378">Hydrolase</keyword>
<dbReference type="NCBIfam" id="TIGR00099">
    <property type="entry name" value="Cof-subfamily"/>
    <property type="match status" value="1"/>
</dbReference>
<keyword evidence="2" id="KW-1185">Reference proteome</keyword>
<dbReference type="PROSITE" id="PS01228">
    <property type="entry name" value="COF_1"/>
    <property type="match status" value="1"/>
</dbReference>
<evidence type="ECO:0000313" key="2">
    <source>
        <dbReference type="Proteomes" id="UP001595989"/>
    </source>
</evidence>
<dbReference type="GO" id="GO:0016787">
    <property type="term" value="F:hydrolase activity"/>
    <property type="evidence" value="ECO:0007669"/>
    <property type="project" value="UniProtKB-KW"/>
</dbReference>
<dbReference type="EMBL" id="JBHSFU010000015">
    <property type="protein sequence ID" value="MFC4560186.1"/>
    <property type="molecule type" value="Genomic_DNA"/>
</dbReference>
<protein>
    <submittedName>
        <fullName evidence="1">HAD family hydrolase</fullName>
        <ecNumber evidence="1">3.1.3.-</ecNumber>
    </submittedName>
</protein>
<dbReference type="Proteomes" id="UP001595989">
    <property type="component" value="Unassembled WGS sequence"/>
</dbReference>
<organism evidence="1 2">
    <name type="scientific">Virgibacillus kekensis</name>
    <dbReference type="NCBI Taxonomy" id="202261"/>
    <lineage>
        <taxon>Bacteria</taxon>
        <taxon>Bacillati</taxon>
        <taxon>Bacillota</taxon>
        <taxon>Bacilli</taxon>
        <taxon>Bacillales</taxon>
        <taxon>Bacillaceae</taxon>
        <taxon>Virgibacillus</taxon>
    </lineage>
</organism>
<dbReference type="SUPFAM" id="SSF56784">
    <property type="entry name" value="HAD-like"/>
    <property type="match status" value="1"/>
</dbReference>
<gene>
    <name evidence="1" type="ORF">ACFO3D_18680</name>
</gene>
<dbReference type="InterPro" id="IPR000150">
    <property type="entry name" value="Cof"/>
</dbReference>
<dbReference type="RefSeq" id="WP_390299832.1">
    <property type="nucleotide sequence ID" value="NZ_JBHSFU010000015.1"/>
</dbReference>
<accession>A0ABV9DN67</accession>
<proteinExistence type="predicted"/>
<dbReference type="NCBIfam" id="TIGR01484">
    <property type="entry name" value="HAD-SF-IIB"/>
    <property type="match status" value="1"/>
</dbReference>
<dbReference type="PANTHER" id="PTHR10000:SF8">
    <property type="entry name" value="HAD SUPERFAMILY HYDROLASE-LIKE, TYPE 3"/>
    <property type="match status" value="1"/>
</dbReference>
<dbReference type="InterPro" id="IPR036412">
    <property type="entry name" value="HAD-like_sf"/>
</dbReference>
<comment type="caution">
    <text evidence="1">The sequence shown here is derived from an EMBL/GenBank/DDBJ whole genome shotgun (WGS) entry which is preliminary data.</text>
</comment>
<dbReference type="Pfam" id="PF08282">
    <property type="entry name" value="Hydrolase_3"/>
    <property type="match status" value="1"/>
</dbReference>
<dbReference type="PROSITE" id="PS01229">
    <property type="entry name" value="COF_2"/>
    <property type="match status" value="1"/>
</dbReference>
<dbReference type="Gene3D" id="3.30.1240.10">
    <property type="match status" value="1"/>
</dbReference>
<dbReference type="SFLD" id="SFLDG01140">
    <property type="entry name" value="C2.B:_Phosphomannomutase_and_P"/>
    <property type="match status" value="1"/>
</dbReference>
<dbReference type="PANTHER" id="PTHR10000">
    <property type="entry name" value="PHOSPHOSERINE PHOSPHATASE"/>
    <property type="match status" value="1"/>
</dbReference>
<sequence length="265" mass="29735">MNVRAIFIDMDGTLLNASQNISCRNLEAINRLSNQGVKVFLATGRHYEVTAPYHKDIGLRTPMICLNGAVIHDALTGRVMQMRTVRLNEERFHHMTAEDPCNVIVHTVNGLYCKETNEEIDYWTKVGKVEPQYIGDLRQASYKEVLKYSVRTGGPCPELSALFKKEAEVIDWKDGFELVAPNVSKWFAIKRLLQAFRIHPDEVAAIGDGPNDVEMLRRVGVGAAMGNACEEAKAAADIVTSHNEEDGLAEFIENYLHEPKESYVI</sequence>
<dbReference type="InterPro" id="IPR023214">
    <property type="entry name" value="HAD_sf"/>
</dbReference>
<evidence type="ECO:0000313" key="1">
    <source>
        <dbReference type="EMBL" id="MFC4560186.1"/>
    </source>
</evidence>
<reference evidence="2" key="1">
    <citation type="journal article" date="2019" name="Int. J. Syst. Evol. Microbiol.">
        <title>The Global Catalogue of Microorganisms (GCM) 10K type strain sequencing project: providing services to taxonomists for standard genome sequencing and annotation.</title>
        <authorList>
            <consortium name="The Broad Institute Genomics Platform"/>
            <consortium name="The Broad Institute Genome Sequencing Center for Infectious Disease"/>
            <person name="Wu L."/>
            <person name="Ma J."/>
        </authorList>
    </citation>
    <scope>NUCLEOTIDE SEQUENCE [LARGE SCALE GENOMIC DNA]</scope>
    <source>
        <strain evidence="2">CGMCC 4.7426</strain>
    </source>
</reference>